<feature type="domain" description="ATP-grasp" evidence="11">
    <location>
        <begin position="128"/>
        <end position="313"/>
    </location>
</feature>
<gene>
    <name evidence="10" type="primary">gshB</name>
    <name evidence="12" type="ORF">SASC598J21_009590</name>
</gene>
<dbReference type="InterPro" id="IPR004215">
    <property type="entry name" value="GSHS_N"/>
</dbReference>
<evidence type="ECO:0000259" key="11">
    <source>
        <dbReference type="PROSITE" id="PS50975"/>
    </source>
</evidence>
<dbReference type="Gene3D" id="3.30.1490.20">
    <property type="entry name" value="ATP-grasp fold, A domain"/>
    <property type="match status" value="1"/>
</dbReference>
<dbReference type="InterPro" id="IPR011761">
    <property type="entry name" value="ATP-grasp"/>
</dbReference>
<dbReference type="PANTHER" id="PTHR21621:SF4">
    <property type="entry name" value="GLUTATHIONE SYNTHETASE"/>
    <property type="match status" value="1"/>
</dbReference>
<evidence type="ECO:0000256" key="1">
    <source>
        <dbReference type="ARBA" id="ARBA00001936"/>
    </source>
</evidence>
<dbReference type="UniPathway" id="UPA00142">
    <property type="reaction ID" value="UER00210"/>
</dbReference>
<dbReference type="Gene3D" id="3.40.50.20">
    <property type="match status" value="1"/>
</dbReference>
<evidence type="ECO:0000256" key="10">
    <source>
        <dbReference type="HAMAP-Rule" id="MF_00162"/>
    </source>
</evidence>
<keyword evidence="7 10" id="KW-0067">ATP-binding</keyword>
<comment type="cofactor">
    <cofactor evidence="2">
        <name>Mg(2+)</name>
        <dbReference type="ChEBI" id="CHEBI:18420"/>
    </cofactor>
</comment>
<accession>A0A074VBK9</accession>
<evidence type="ECO:0000256" key="4">
    <source>
        <dbReference type="ARBA" id="ARBA00022684"/>
    </source>
</evidence>
<dbReference type="Gene3D" id="3.30.470.20">
    <property type="entry name" value="ATP-grasp fold, B domain"/>
    <property type="match status" value="1"/>
</dbReference>
<name>A0A074VBK9_9NEIS</name>
<sequence>MKILFIADPMASFKTYKDTTYAMMREMSQRGWKLFHTLAGDLSVQNEYVTAKADEFDFIGAKDKYDHAWFNVLSQQQYTLNSFDAVIMRTDPPFDMQYLYATHLLTLAATQGAHVYNSGQAMRDFNEKLAILNFPELTAPTLVTTRAADIREFLTRHHDIIIKPLDGMGGMGIFRLTLSDPNIGSILEMLMHLDSRTIMAQRYIPEIVHGDKRILVIGGKVVPYALARIPQQGETRGNLAAGGKGVAQPLSQRDQQIAETLAPELVRRGILLAGLDVIGDYLTEINVTSPTGFQEITSQTDCNVPALFADAVEEAARLYGSPV</sequence>
<keyword evidence="4 10" id="KW-0317">Glutathione biosynthesis</keyword>
<comment type="catalytic activity">
    <reaction evidence="10">
        <text>gamma-L-glutamyl-L-cysteine + glycine + ATP = glutathione + ADP + phosphate + H(+)</text>
        <dbReference type="Rhea" id="RHEA:13557"/>
        <dbReference type="ChEBI" id="CHEBI:15378"/>
        <dbReference type="ChEBI" id="CHEBI:30616"/>
        <dbReference type="ChEBI" id="CHEBI:43474"/>
        <dbReference type="ChEBI" id="CHEBI:57305"/>
        <dbReference type="ChEBI" id="CHEBI:57925"/>
        <dbReference type="ChEBI" id="CHEBI:58173"/>
        <dbReference type="ChEBI" id="CHEBI:456216"/>
        <dbReference type="EC" id="6.3.2.3"/>
    </reaction>
</comment>
<dbReference type="EC" id="6.3.2.3" evidence="10"/>
<dbReference type="InterPro" id="IPR013815">
    <property type="entry name" value="ATP_grasp_subdomain_1"/>
</dbReference>
<comment type="caution">
    <text evidence="12">The sequence shown here is derived from an EMBL/GenBank/DDBJ whole genome shotgun (WGS) entry which is preliminary data.</text>
</comment>
<evidence type="ECO:0000256" key="6">
    <source>
        <dbReference type="ARBA" id="ARBA00022741"/>
    </source>
</evidence>
<dbReference type="GO" id="GO:0005524">
    <property type="term" value="F:ATP binding"/>
    <property type="evidence" value="ECO:0007669"/>
    <property type="project" value="UniProtKB-UniRule"/>
</dbReference>
<evidence type="ECO:0000256" key="3">
    <source>
        <dbReference type="ARBA" id="ARBA00022598"/>
    </source>
</evidence>
<dbReference type="AlphaFoldDB" id="A0A074VBK9"/>
<comment type="cofactor">
    <cofactor evidence="1">
        <name>Mn(2+)</name>
        <dbReference type="ChEBI" id="CHEBI:29035"/>
    </cofactor>
</comment>
<dbReference type="InterPro" id="IPR004218">
    <property type="entry name" value="GSHS_ATP-bd"/>
</dbReference>
<dbReference type="Pfam" id="PF02955">
    <property type="entry name" value="GSH-S_ATP"/>
    <property type="match status" value="1"/>
</dbReference>
<dbReference type="PROSITE" id="PS50975">
    <property type="entry name" value="ATP_GRASP"/>
    <property type="match status" value="1"/>
</dbReference>
<organism evidence="12 13">
    <name type="scientific">Snodgrassella alvi SCGC AB-598-J21</name>
    <dbReference type="NCBI Taxonomy" id="1385367"/>
    <lineage>
        <taxon>Bacteria</taxon>
        <taxon>Pseudomonadati</taxon>
        <taxon>Pseudomonadota</taxon>
        <taxon>Betaproteobacteria</taxon>
        <taxon>Neisseriales</taxon>
        <taxon>Neisseriaceae</taxon>
        <taxon>Snodgrassella</taxon>
    </lineage>
</organism>
<dbReference type="InterPro" id="IPR006284">
    <property type="entry name" value="Glut_synth_pro"/>
</dbReference>
<dbReference type="GO" id="GO:0004363">
    <property type="term" value="F:glutathione synthase activity"/>
    <property type="evidence" value="ECO:0007669"/>
    <property type="project" value="UniProtKB-UniRule"/>
</dbReference>
<dbReference type="EMBL" id="AVQL01000429">
    <property type="protein sequence ID" value="KEQ01262.1"/>
    <property type="molecule type" value="Genomic_DNA"/>
</dbReference>
<dbReference type="FunFam" id="3.30.1490.20:FF:000009">
    <property type="entry name" value="Glutathione synthetase"/>
    <property type="match status" value="1"/>
</dbReference>
<keyword evidence="3 10" id="KW-0436">Ligase</keyword>
<reference evidence="12 13" key="1">
    <citation type="journal article" date="2014" name="PLoS Genet.">
        <title>Hidden diversity in honey bee gut symbionts detected by single-cell genomics.</title>
        <authorList>
            <person name="Engel P."/>
            <person name="Stepanauskas R."/>
            <person name="Moran N."/>
        </authorList>
    </citation>
    <scope>NUCLEOTIDE SEQUENCE [LARGE SCALE GENOMIC DNA]</scope>
    <source>
        <strain evidence="12 13">SCGC AB-598-J21</strain>
    </source>
</reference>
<dbReference type="PANTHER" id="PTHR21621">
    <property type="entry name" value="RIBOSOMAL PROTEIN S6 MODIFICATION PROTEIN"/>
    <property type="match status" value="1"/>
</dbReference>
<evidence type="ECO:0000256" key="9">
    <source>
        <dbReference type="ARBA" id="ARBA00023211"/>
    </source>
</evidence>
<keyword evidence="5" id="KW-0479">Metal-binding</keyword>
<evidence type="ECO:0000256" key="7">
    <source>
        <dbReference type="ARBA" id="ARBA00022840"/>
    </source>
</evidence>
<dbReference type="NCBIfam" id="NF003573">
    <property type="entry name" value="PRK05246.1"/>
    <property type="match status" value="1"/>
</dbReference>
<evidence type="ECO:0000313" key="12">
    <source>
        <dbReference type="EMBL" id="KEQ01262.1"/>
    </source>
</evidence>
<dbReference type="Pfam" id="PF02951">
    <property type="entry name" value="GSH-S_N"/>
    <property type="match status" value="1"/>
</dbReference>
<evidence type="ECO:0000256" key="8">
    <source>
        <dbReference type="ARBA" id="ARBA00022842"/>
    </source>
</evidence>
<keyword evidence="8" id="KW-0460">Magnesium</keyword>
<comment type="similarity">
    <text evidence="10">Belongs to the prokaryotic GSH synthase family.</text>
</comment>
<evidence type="ECO:0000256" key="5">
    <source>
        <dbReference type="ARBA" id="ARBA00022723"/>
    </source>
</evidence>
<keyword evidence="9" id="KW-0464">Manganese</keyword>
<proteinExistence type="inferred from homology"/>
<dbReference type="SUPFAM" id="SSF52440">
    <property type="entry name" value="PreATP-grasp domain"/>
    <property type="match status" value="1"/>
</dbReference>
<evidence type="ECO:0000256" key="2">
    <source>
        <dbReference type="ARBA" id="ARBA00001946"/>
    </source>
</evidence>
<dbReference type="GO" id="GO:0005737">
    <property type="term" value="C:cytoplasm"/>
    <property type="evidence" value="ECO:0007669"/>
    <property type="project" value="TreeGrafter"/>
</dbReference>
<keyword evidence="6 10" id="KW-0547">Nucleotide-binding</keyword>
<dbReference type="SUPFAM" id="SSF56059">
    <property type="entry name" value="Glutathione synthetase ATP-binding domain-like"/>
    <property type="match status" value="1"/>
</dbReference>
<dbReference type="GO" id="GO:0046872">
    <property type="term" value="F:metal ion binding"/>
    <property type="evidence" value="ECO:0007669"/>
    <property type="project" value="UniProtKB-KW"/>
</dbReference>
<dbReference type="HAMAP" id="MF_00162">
    <property type="entry name" value="GSH_S"/>
    <property type="match status" value="1"/>
</dbReference>
<dbReference type="Proteomes" id="UP000027644">
    <property type="component" value="Unassembled WGS sequence"/>
</dbReference>
<comment type="pathway">
    <text evidence="10">Sulfur metabolism; glutathione biosynthesis; glutathione from L-cysteine and L-glutamate: step 2/2.</text>
</comment>
<dbReference type="InterPro" id="IPR016185">
    <property type="entry name" value="PreATP-grasp_dom_sf"/>
</dbReference>
<protein>
    <recommendedName>
        <fullName evidence="10">Glutathione synthetase</fullName>
        <ecNumber evidence="10">6.3.2.3</ecNumber>
    </recommendedName>
    <alternativeName>
        <fullName evidence="10">GSH synthetase</fullName>
        <shortName evidence="10">GSH-S</shortName>
        <shortName evidence="10">GSHase</shortName>
    </alternativeName>
    <alternativeName>
        <fullName evidence="10">Glutathione synthase</fullName>
    </alternativeName>
</protein>
<evidence type="ECO:0000313" key="13">
    <source>
        <dbReference type="Proteomes" id="UP000027644"/>
    </source>
</evidence>
<dbReference type="NCBIfam" id="TIGR01380">
    <property type="entry name" value="glut_syn"/>
    <property type="match status" value="1"/>
</dbReference>